<protein>
    <submittedName>
        <fullName evidence="2">Uncharacterized protein</fullName>
    </submittedName>
</protein>
<name>A0A0A9CN53_ARUDO</name>
<accession>A0A0A9CN53</accession>
<organism evidence="2">
    <name type="scientific">Arundo donax</name>
    <name type="common">Giant reed</name>
    <name type="synonym">Donax arundinaceus</name>
    <dbReference type="NCBI Taxonomy" id="35708"/>
    <lineage>
        <taxon>Eukaryota</taxon>
        <taxon>Viridiplantae</taxon>
        <taxon>Streptophyta</taxon>
        <taxon>Embryophyta</taxon>
        <taxon>Tracheophyta</taxon>
        <taxon>Spermatophyta</taxon>
        <taxon>Magnoliopsida</taxon>
        <taxon>Liliopsida</taxon>
        <taxon>Poales</taxon>
        <taxon>Poaceae</taxon>
        <taxon>PACMAD clade</taxon>
        <taxon>Arundinoideae</taxon>
        <taxon>Arundineae</taxon>
        <taxon>Arundo</taxon>
    </lineage>
</organism>
<feature type="region of interest" description="Disordered" evidence="1">
    <location>
        <begin position="51"/>
        <end position="72"/>
    </location>
</feature>
<dbReference type="EMBL" id="GBRH01222017">
    <property type="protein sequence ID" value="JAD75878.1"/>
    <property type="molecule type" value="Transcribed_RNA"/>
</dbReference>
<sequence length="72" mass="8329">MHLERTAQSCMAHQGQGVYDHIYYGQSVQRLTTHSGTVSILDKRWFRINNTNPSQDQMLDPTKAVDTDHHNF</sequence>
<proteinExistence type="predicted"/>
<reference evidence="2" key="2">
    <citation type="journal article" date="2015" name="Data Brief">
        <title>Shoot transcriptome of the giant reed, Arundo donax.</title>
        <authorList>
            <person name="Barrero R.A."/>
            <person name="Guerrero F.D."/>
            <person name="Moolhuijzen P."/>
            <person name="Goolsby J.A."/>
            <person name="Tidwell J."/>
            <person name="Bellgard S.E."/>
            <person name="Bellgard M.I."/>
        </authorList>
    </citation>
    <scope>NUCLEOTIDE SEQUENCE</scope>
    <source>
        <tissue evidence="2">Shoot tissue taken approximately 20 cm above the soil surface</tissue>
    </source>
</reference>
<evidence type="ECO:0000313" key="2">
    <source>
        <dbReference type="EMBL" id="JAD75878.1"/>
    </source>
</evidence>
<feature type="compositionally biased region" description="Basic and acidic residues" evidence="1">
    <location>
        <begin position="63"/>
        <end position="72"/>
    </location>
</feature>
<dbReference type="AlphaFoldDB" id="A0A0A9CN53"/>
<evidence type="ECO:0000256" key="1">
    <source>
        <dbReference type="SAM" id="MobiDB-lite"/>
    </source>
</evidence>
<reference evidence="2" key="1">
    <citation type="submission" date="2014-09" db="EMBL/GenBank/DDBJ databases">
        <authorList>
            <person name="Magalhaes I.L.F."/>
            <person name="Oliveira U."/>
            <person name="Santos F.R."/>
            <person name="Vidigal T.H.D.A."/>
            <person name="Brescovit A.D."/>
            <person name="Santos A.J."/>
        </authorList>
    </citation>
    <scope>NUCLEOTIDE SEQUENCE</scope>
    <source>
        <tissue evidence="2">Shoot tissue taken approximately 20 cm above the soil surface</tissue>
    </source>
</reference>